<reference evidence="1" key="1">
    <citation type="journal article" date="2022" name="Int. J. Mol. Sci.">
        <title>Draft Genome of Tanacetum Coccineum: Genomic Comparison of Closely Related Tanacetum-Family Plants.</title>
        <authorList>
            <person name="Yamashiro T."/>
            <person name="Shiraishi A."/>
            <person name="Nakayama K."/>
            <person name="Satake H."/>
        </authorList>
    </citation>
    <scope>NUCLEOTIDE SEQUENCE</scope>
</reference>
<dbReference type="EMBL" id="BQNB010010025">
    <property type="protein sequence ID" value="GJS71706.1"/>
    <property type="molecule type" value="Genomic_DNA"/>
</dbReference>
<keyword evidence="2" id="KW-1185">Reference proteome</keyword>
<comment type="caution">
    <text evidence="1">The sequence shown here is derived from an EMBL/GenBank/DDBJ whole genome shotgun (WGS) entry which is preliminary data.</text>
</comment>
<name>A0ABQ4Y2W4_9ASTR</name>
<accession>A0ABQ4Y2W4</accession>
<reference evidence="1" key="2">
    <citation type="submission" date="2022-01" db="EMBL/GenBank/DDBJ databases">
        <authorList>
            <person name="Yamashiro T."/>
            <person name="Shiraishi A."/>
            <person name="Satake H."/>
            <person name="Nakayama K."/>
        </authorList>
    </citation>
    <scope>NUCLEOTIDE SEQUENCE</scope>
</reference>
<organism evidence="1 2">
    <name type="scientific">Tanacetum coccineum</name>
    <dbReference type="NCBI Taxonomy" id="301880"/>
    <lineage>
        <taxon>Eukaryota</taxon>
        <taxon>Viridiplantae</taxon>
        <taxon>Streptophyta</taxon>
        <taxon>Embryophyta</taxon>
        <taxon>Tracheophyta</taxon>
        <taxon>Spermatophyta</taxon>
        <taxon>Magnoliopsida</taxon>
        <taxon>eudicotyledons</taxon>
        <taxon>Gunneridae</taxon>
        <taxon>Pentapetalae</taxon>
        <taxon>asterids</taxon>
        <taxon>campanulids</taxon>
        <taxon>Asterales</taxon>
        <taxon>Asteraceae</taxon>
        <taxon>Asteroideae</taxon>
        <taxon>Anthemideae</taxon>
        <taxon>Anthemidinae</taxon>
        <taxon>Tanacetum</taxon>
    </lineage>
</organism>
<dbReference type="Proteomes" id="UP001151760">
    <property type="component" value="Unassembled WGS sequence"/>
</dbReference>
<evidence type="ECO:0000313" key="1">
    <source>
        <dbReference type="EMBL" id="GJS71706.1"/>
    </source>
</evidence>
<protein>
    <submittedName>
        <fullName evidence="1">Uncharacterized protein</fullName>
    </submittedName>
</protein>
<evidence type="ECO:0000313" key="2">
    <source>
        <dbReference type="Proteomes" id="UP001151760"/>
    </source>
</evidence>
<proteinExistence type="predicted"/>
<gene>
    <name evidence="1" type="ORF">Tco_0704547</name>
</gene>
<sequence>MNDYQILLWEDEVASVYNDMDKFLAKEDGYSTQSLLEQWTKSYGNGDYAYDPYDDDMYEGQDIPEKLQAICDNLDITVRGHRKK</sequence>